<gene>
    <name evidence="3" type="ORF">NDU88_006057</name>
</gene>
<evidence type="ECO:0000313" key="4">
    <source>
        <dbReference type="Proteomes" id="UP001066276"/>
    </source>
</evidence>
<keyword evidence="2" id="KW-0732">Signal</keyword>
<dbReference type="EMBL" id="JANPWB010000002">
    <property type="protein sequence ID" value="KAJ1210695.1"/>
    <property type="molecule type" value="Genomic_DNA"/>
</dbReference>
<proteinExistence type="predicted"/>
<comment type="caution">
    <text evidence="3">The sequence shown here is derived from an EMBL/GenBank/DDBJ whole genome shotgun (WGS) entry which is preliminary data.</text>
</comment>
<protein>
    <submittedName>
        <fullName evidence="3">Uncharacterized protein</fullName>
    </submittedName>
</protein>
<dbReference type="AlphaFoldDB" id="A0AAV7W9I8"/>
<evidence type="ECO:0000313" key="3">
    <source>
        <dbReference type="EMBL" id="KAJ1210695.1"/>
    </source>
</evidence>
<feature type="signal peptide" evidence="2">
    <location>
        <begin position="1"/>
        <end position="19"/>
    </location>
</feature>
<feature type="region of interest" description="Disordered" evidence="1">
    <location>
        <begin position="39"/>
        <end position="70"/>
    </location>
</feature>
<name>A0AAV7W9I8_PLEWA</name>
<dbReference type="Proteomes" id="UP001066276">
    <property type="component" value="Chromosome 1_2"/>
</dbReference>
<sequence>MDRLHRGLILVVTLENLVAYGVPLMGPFDLEAVLWPQDEEGLPASPHEATPAASGAALGDSGPLAESCLF</sequence>
<feature type="chain" id="PRO_5043821102" evidence="2">
    <location>
        <begin position="20"/>
        <end position="70"/>
    </location>
</feature>
<evidence type="ECO:0000256" key="1">
    <source>
        <dbReference type="SAM" id="MobiDB-lite"/>
    </source>
</evidence>
<accession>A0AAV7W9I8</accession>
<organism evidence="3 4">
    <name type="scientific">Pleurodeles waltl</name>
    <name type="common">Iberian ribbed newt</name>
    <dbReference type="NCBI Taxonomy" id="8319"/>
    <lineage>
        <taxon>Eukaryota</taxon>
        <taxon>Metazoa</taxon>
        <taxon>Chordata</taxon>
        <taxon>Craniata</taxon>
        <taxon>Vertebrata</taxon>
        <taxon>Euteleostomi</taxon>
        <taxon>Amphibia</taxon>
        <taxon>Batrachia</taxon>
        <taxon>Caudata</taxon>
        <taxon>Salamandroidea</taxon>
        <taxon>Salamandridae</taxon>
        <taxon>Pleurodelinae</taxon>
        <taxon>Pleurodeles</taxon>
    </lineage>
</organism>
<reference evidence="3" key="1">
    <citation type="journal article" date="2022" name="bioRxiv">
        <title>Sequencing and chromosome-scale assembly of the giantPleurodeles waltlgenome.</title>
        <authorList>
            <person name="Brown T."/>
            <person name="Elewa A."/>
            <person name="Iarovenko S."/>
            <person name="Subramanian E."/>
            <person name="Araus A.J."/>
            <person name="Petzold A."/>
            <person name="Susuki M."/>
            <person name="Suzuki K.-i.T."/>
            <person name="Hayashi T."/>
            <person name="Toyoda A."/>
            <person name="Oliveira C."/>
            <person name="Osipova E."/>
            <person name="Leigh N.D."/>
            <person name="Simon A."/>
            <person name="Yun M.H."/>
        </authorList>
    </citation>
    <scope>NUCLEOTIDE SEQUENCE</scope>
    <source>
        <strain evidence="3">20211129_DDA</strain>
        <tissue evidence="3">Liver</tissue>
    </source>
</reference>
<evidence type="ECO:0000256" key="2">
    <source>
        <dbReference type="SAM" id="SignalP"/>
    </source>
</evidence>
<keyword evidence="4" id="KW-1185">Reference proteome</keyword>